<reference evidence="2" key="2">
    <citation type="submission" date="2020-11" db="EMBL/GenBank/DDBJ databases">
        <authorList>
            <person name="McCartney M.A."/>
            <person name="Auch B."/>
            <person name="Kono T."/>
            <person name="Mallez S."/>
            <person name="Becker A."/>
            <person name="Gohl D.M."/>
            <person name="Silverstein K.A.T."/>
            <person name="Koren S."/>
            <person name="Bechman K.B."/>
            <person name="Herman A."/>
            <person name="Abrahante J.E."/>
            <person name="Garbe J."/>
        </authorList>
    </citation>
    <scope>NUCLEOTIDE SEQUENCE</scope>
    <source>
        <strain evidence="2">Duluth1</strain>
        <tissue evidence="2">Whole animal</tissue>
    </source>
</reference>
<dbReference type="Proteomes" id="UP000828390">
    <property type="component" value="Unassembled WGS sequence"/>
</dbReference>
<name>A0A9D4REW6_DREPO</name>
<keyword evidence="1" id="KW-0732">Signal</keyword>
<gene>
    <name evidence="2" type="ORF">DPMN_026744</name>
</gene>
<keyword evidence="3" id="KW-1185">Reference proteome</keyword>
<evidence type="ECO:0000256" key="1">
    <source>
        <dbReference type="SAM" id="SignalP"/>
    </source>
</evidence>
<sequence length="103" mass="11395">MHFLILILYNVTAAPAKCKGSITPSFIEGPGPELRKFVFDKEKIITSMRITLTGPATEPTPAFKVAYARACNFDMGQFVKENDQPKVGDTTEVHVPLMAHRVC</sequence>
<evidence type="ECO:0000313" key="2">
    <source>
        <dbReference type="EMBL" id="KAH3863745.1"/>
    </source>
</evidence>
<dbReference type="AlphaFoldDB" id="A0A9D4REW6"/>
<organism evidence="2 3">
    <name type="scientific">Dreissena polymorpha</name>
    <name type="common">Zebra mussel</name>
    <name type="synonym">Mytilus polymorpha</name>
    <dbReference type="NCBI Taxonomy" id="45954"/>
    <lineage>
        <taxon>Eukaryota</taxon>
        <taxon>Metazoa</taxon>
        <taxon>Spiralia</taxon>
        <taxon>Lophotrochozoa</taxon>
        <taxon>Mollusca</taxon>
        <taxon>Bivalvia</taxon>
        <taxon>Autobranchia</taxon>
        <taxon>Heteroconchia</taxon>
        <taxon>Euheterodonta</taxon>
        <taxon>Imparidentia</taxon>
        <taxon>Neoheterodontei</taxon>
        <taxon>Myida</taxon>
        <taxon>Dreissenoidea</taxon>
        <taxon>Dreissenidae</taxon>
        <taxon>Dreissena</taxon>
    </lineage>
</organism>
<accession>A0A9D4REW6</accession>
<protein>
    <submittedName>
        <fullName evidence="2">Uncharacterized protein</fullName>
    </submittedName>
</protein>
<feature type="chain" id="PRO_5039703587" evidence="1">
    <location>
        <begin position="19"/>
        <end position="103"/>
    </location>
</feature>
<evidence type="ECO:0000313" key="3">
    <source>
        <dbReference type="Proteomes" id="UP000828390"/>
    </source>
</evidence>
<reference evidence="2" key="1">
    <citation type="journal article" date="2019" name="bioRxiv">
        <title>The Genome of the Zebra Mussel, Dreissena polymorpha: A Resource for Invasive Species Research.</title>
        <authorList>
            <person name="McCartney M.A."/>
            <person name="Auch B."/>
            <person name="Kono T."/>
            <person name="Mallez S."/>
            <person name="Zhang Y."/>
            <person name="Obille A."/>
            <person name="Becker A."/>
            <person name="Abrahante J.E."/>
            <person name="Garbe J."/>
            <person name="Badalamenti J.P."/>
            <person name="Herman A."/>
            <person name="Mangelson H."/>
            <person name="Liachko I."/>
            <person name="Sullivan S."/>
            <person name="Sone E.D."/>
            <person name="Koren S."/>
            <person name="Silverstein K.A.T."/>
            <person name="Beckman K.B."/>
            <person name="Gohl D.M."/>
        </authorList>
    </citation>
    <scope>NUCLEOTIDE SEQUENCE</scope>
    <source>
        <strain evidence="2">Duluth1</strain>
        <tissue evidence="2">Whole animal</tissue>
    </source>
</reference>
<feature type="signal peptide" evidence="1">
    <location>
        <begin position="1"/>
        <end position="18"/>
    </location>
</feature>
<dbReference type="EMBL" id="JAIWYP010000002">
    <property type="protein sequence ID" value="KAH3863745.1"/>
    <property type="molecule type" value="Genomic_DNA"/>
</dbReference>
<proteinExistence type="predicted"/>
<comment type="caution">
    <text evidence="2">The sequence shown here is derived from an EMBL/GenBank/DDBJ whole genome shotgun (WGS) entry which is preliminary data.</text>
</comment>